<protein>
    <submittedName>
        <fullName evidence="1">Uncharacterized protein</fullName>
    </submittedName>
</protein>
<dbReference type="OrthoDB" id="8957736at2"/>
<dbReference type="RefSeq" id="WP_128646656.1">
    <property type="nucleotide sequence ID" value="NZ_CP037900.1"/>
</dbReference>
<accession>A0A482IPA3</accession>
<name>A0A482IPA3_9BURK</name>
<evidence type="ECO:0000313" key="1">
    <source>
        <dbReference type="EMBL" id="QBP10031.1"/>
    </source>
</evidence>
<evidence type="ECO:0000313" key="2">
    <source>
        <dbReference type="Proteomes" id="UP000253772"/>
    </source>
</evidence>
<gene>
    <name evidence="1" type="ORF">DDF84_009785</name>
</gene>
<reference evidence="1 2" key="1">
    <citation type="submission" date="2019-03" db="EMBL/GenBank/DDBJ databases">
        <title>Comparative insights into the high quality Complete genome sequence of highly metal resistant Cupriavidus metallidurans strain BS1 isolated from a gold-copper mine.</title>
        <authorList>
            <person name="Mazhar H.S."/>
            <person name="Rensing C."/>
        </authorList>
    </citation>
    <scope>NUCLEOTIDE SEQUENCE [LARGE SCALE GENOMIC DNA]</scope>
    <source>
        <strain evidence="1 2">BS1</strain>
    </source>
</reference>
<proteinExistence type="predicted"/>
<dbReference type="EMBL" id="CP037900">
    <property type="protein sequence ID" value="QBP10031.1"/>
    <property type="molecule type" value="Genomic_DNA"/>
</dbReference>
<dbReference type="AlphaFoldDB" id="A0A482IPA3"/>
<organism evidence="1 2">
    <name type="scientific">Cupriavidus metallidurans</name>
    <dbReference type="NCBI Taxonomy" id="119219"/>
    <lineage>
        <taxon>Bacteria</taxon>
        <taxon>Pseudomonadati</taxon>
        <taxon>Pseudomonadota</taxon>
        <taxon>Betaproteobacteria</taxon>
        <taxon>Burkholderiales</taxon>
        <taxon>Burkholderiaceae</taxon>
        <taxon>Cupriavidus</taxon>
    </lineage>
</organism>
<dbReference type="Proteomes" id="UP000253772">
    <property type="component" value="Chromosome c1"/>
</dbReference>
<sequence>MRDTNDQIGKLLRVLHQNDDLITAAFSGGLELGAHNARIDTLSNLRALKPLDEGIYRLNPRLRDFIADHLVSYRAFQALTRLSGSIQQARALWREMKFRHDDEDPTDRDALFEQFIDAVMDIAYSIERNLSLLHSLVSTQYGDVSSFSAKLRQNKYYIREIGEALNEMEQVNRLVEDIDGEALTAGLTEVRAIVRRRLTSRLLAWTSQVKDAQASINRSLFKARRLEERVRKLSRVSHWLRQNRSASGFEVGLDNAPETLFLSEPLAVRAHIDVRDARETEHELLREAIAKLPARDIQRPAEVPPPPLAILEEEEGDAVIEPLEPHDAMIEALLEDLRSTSQGISLRMWKEAQVSESDLLSDEEWLLYASIQLENEGIRLTFLPSAGTPKRYSNEISDDVLAQGLA</sequence>